<evidence type="ECO:0000313" key="2">
    <source>
        <dbReference type="EMBL" id="RGD60673.1"/>
    </source>
</evidence>
<accession>A0A372ZXT2</accession>
<gene>
    <name evidence="2" type="ORF">DR950_25455</name>
</gene>
<dbReference type="RefSeq" id="WP_117488828.1">
    <property type="nucleotide sequence ID" value="NZ_QVIG01000001.1"/>
</dbReference>
<dbReference type="EMBL" id="QVIG01000001">
    <property type="protein sequence ID" value="RGD60673.1"/>
    <property type="molecule type" value="Genomic_DNA"/>
</dbReference>
<dbReference type="InterPro" id="IPR007278">
    <property type="entry name" value="DUF397"/>
</dbReference>
<keyword evidence="3" id="KW-1185">Reference proteome</keyword>
<sequence length="67" mass="7119">MSDSTWQKSSYSAANSECVEVRTAGGVIELRESDEGEVIVRTIAPKFAAFLQGAKAGEFDHLVTVGA</sequence>
<comment type="caution">
    <text evidence="2">The sequence shown here is derived from an EMBL/GenBank/DDBJ whole genome shotgun (WGS) entry which is preliminary data.</text>
</comment>
<protein>
    <submittedName>
        <fullName evidence="2">DUF397 domain-containing protein</fullName>
    </submittedName>
</protein>
<proteinExistence type="predicted"/>
<dbReference type="Pfam" id="PF04149">
    <property type="entry name" value="DUF397"/>
    <property type="match status" value="1"/>
</dbReference>
<dbReference type="AlphaFoldDB" id="A0A372ZXT2"/>
<name>A0A372ZXT2_9ACTN</name>
<dbReference type="Proteomes" id="UP000263377">
    <property type="component" value="Unassembled WGS sequence"/>
</dbReference>
<evidence type="ECO:0000259" key="1">
    <source>
        <dbReference type="Pfam" id="PF04149"/>
    </source>
</evidence>
<reference evidence="2 3" key="1">
    <citation type="submission" date="2018-08" db="EMBL/GenBank/DDBJ databases">
        <title>Diversity &amp; Physiological Properties of Lignin-Decomposing Actinobacteria from Soil.</title>
        <authorList>
            <person name="Roh S.G."/>
            <person name="Kim S.B."/>
        </authorList>
    </citation>
    <scope>NUCLEOTIDE SEQUENCE [LARGE SCALE GENOMIC DNA]</scope>
    <source>
        <strain evidence="2 3">MMS17-GH009</strain>
    </source>
</reference>
<organism evidence="2 3">
    <name type="scientific">Kitasatospora xanthocidica</name>
    <dbReference type="NCBI Taxonomy" id="83382"/>
    <lineage>
        <taxon>Bacteria</taxon>
        <taxon>Bacillati</taxon>
        <taxon>Actinomycetota</taxon>
        <taxon>Actinomycetes</taxon>
        <taxon>Kitasatosporales</taxon>
        <taxon>Streptomycetaceae</taxon>
        <taxon>Kitasatospora</taxon>
    </lineage>
</organism>
<evidence type="ECO:0000313" key="3">
    <source>
        <dbReference type="Proteomes" id="UP000263377"/>
    </source>
</evidence>
<feature type="domain" description="DUF397" evidence="1">
    <location>
        <begin position="5"/>
        <end position="55"/>
    </location>
</feature>